<name>A0A5C1AHT1_9BACT</name>
<dbReference type="KEGG" id="lrs:PX52LOC_04550"/>
<dbReference type="Proteomes" id="UP000324974">
    <property type="component" value="Chromosome"/>
</dbReference>
<reference evidence="2" key="1">
    <citation type="submission" date="2019-08" db="EMBL/GenBank/DDBJ databases">
        <title>Limnoglobus roseus gen. nov., sp. nov., a novel freshwater planctomycete with a giant genome from the family Gemmataceae.</title>
        <authorList>
            <person name="Kulichevskaya I.S."/>
            <person name="Naumoff D.G."/>
            <person name="Miroshnikov K."/>
            <person name="Ivanova A."/>
            <person name="Philippov D.A."/>
            <person name="Hakobyan A."/>
            <person name="Rijpstra I.C."/>
            <person name="Sinninghe Damste J.S."/>
            <person name="Liesack W."/>
            <person name="Dedysh S.N."/>
        </authorList>
    </citation>
    <scope>NUCLEOTIDE SEQUENCE [LARGE SCALE GENOMIC DNA]</scope>
    <source>
        <strain evidence="2">PX52</strain>
    </source>
</reference>
<organism evidence="1 2">
    <name type="scientific">Limnoglobus roseus</name>
    <dbReference type="NCBI Taxonomy" id="2598579"/>
    <lineage>
        <taxon>Bacteria</taxon>
        <taxon>Pseudomonadati</taxon>
        <taxon>Planctomycetota</taxon>
        <taxon>Planctomycetia</taxon>
        <taxon>Gemmatales</taxon>
        <taxon>Gemmataceae</taxon>
        <taxon>Limnoglobus</taxon>
    </lineage>
</organism>
<proteinExistence type="predicted"/>
<evidence type="ECO:0000313" key="1">
    <source>
        <dbReference type="EMBL" id="QEL17556.1"/>
    </source>
</evidence>
<sequence>MAKTKPPFDEAVLDPTRDLLLTGLENMMIQYLREMLSAFQFVNLTALQEFVDRRFGGVHAHSRAEWARQWGDAAAERMRMLAHDYHTDRERLYAFFAAAGEYQITPSKEAA</sequence>
<gene>
    <name evidence="1" type="ORF">PX52LOC_04550</name>
</gene>
<protein>
    <submittedName>
        <fullName evidence="1">Uncharacterized protein</fullName>
    </submittedName>
</protein>
<dbReference type="EMBL" id="CP042425">
    <property type="protein sequence ID" value="QEL17556.1"/>
    <property type="molecule type" value="Genomic_DNA"/>
</dbReference>
<accession>A0A5C1AHT1</accession>
<keyword evidence="2" id="KW-1185">Reference proteome</keyword>
<dbReference type="RefSeq" id="WP_149112148.1">
    <property type="nucleotide sequence ID" value="NZ_CP042425.1"/>
</dbReference>
<dbReference type="AlphaFoldDB" id="A0A5C1AHT1"/>
<evidence type="ECO:0000313" key="2">
    <source>
        <dbReference type="Proteomes" id="UP000324974"/>
    </source>
</evidence>